<dbReference type="AlphaFoldDB" id="A0A369L7D4"/>
<dbReference type="InterPro" id="IPR003953">
    <property type="entry name" value="FAD-dep_OxRdtase_2_FAD-bd"/>
</dbReference>
<evidence type="ECO:0000256" key="2">
    <source>
        <dbReference type="ARBA" id="ARBA00022630"/>
    </source>
</evidence>
<evidence type="ECO:0000256" key="3">
    <source>
        <dbReference type="ARBA" id="ARBA00022827"/>
    </source>
</evidence>
<gene>
    <name evidence="7" type="ORF">C1881_09745</name>
</gene>
<accession>A0A369L7D4</accession>
<feature type="region of interest" description="Disordered" evidence="5">
    <location>
        <begin position="34"/>
        <end position="58"/>
    </location>
</feature>
<dbReference type="InterPro" id="IPR036188">
    <property type="entry name" value="FAD/NAD-bd_sf"/>
</dbReference>
<proteinExistence type="predicted"/>
<dbReference type="Proteomes" id="UP000253975">
    <property type="component" value="Unassembled WGS sequence"/>
</dbReference>
<evidence type="ECO:0000313" key="8">
    <source>
        <dbReference type="Proteomes" id="UP000253975"/>
    </source>
</evidence>
<name>A0A369L7D4_9ACTN</name>
<dbReference type="EMBL" id="PPTO01000022">
    <property type="protein sequence ID" value="RDB55124.1"/>
    <property type="molecule type" value="Genomic_DNA"/>
</dbReference>
<dbReference type="InterPro" id="IPR006311">
    <property type="entry name" value="TAT_signal"/>
</dbReference>
<reference evidence="7 8" key="1">
    <citation type="journal article" date="2018" name="Elife">
        <title>Discovery and characterization of a prevalent human gut bacterial enzyme sufficient for the inactivation of a family of plant toxins.</title>
        <authorList>
            <person name="Koppel N."/>
            <person name="Bisanz J.E."/>
            <person name="Pandelia M.E."/>
            <person name="Turnbaugh P.J."/>
            <person name="Balskus E.P."/>
        </authorList>
    </citation>
    <scope>NUCLEOTIDE SEQUENCE [LARGE SCALE GENOMIC DNA]</scope>
    <source>
        <strain evidence="7 8">OB21 GAM31</strain>
    </source>
</reference>
<protein>
    <submittedName>
        <fullName evidence="7">FAD-binding dehydrogenase</fullName>
    </submittedName>
</protein>
<dbReference type="Pfam" id="PF00890">
    <property type="entry name" value="FAD_binding_2"/>
    <property type="match status" value="1"/>
</dbReference>
<dbReference type="InterPro" id="IPR027477">
    <property type="entry name" value="Succ_DH/fumarate_Rdtase_cat_sf"/>
</dbReference>
<evidence type="ECO:0000256" key="4">
    <source>
        <dbReference type="ARBA" id="ARBA00023002"/>
    </source>
</evidence>
<evidence type="ECO:0000256" key="1">
    <source>
        <dbReference type="ARBA" id="ARBA00001974"/>
    </source>
</evidence>
<dbReference type="GO" id="GO:0033765">
    <property type="term" value="F:steroid dehydrogenase activity, acting on the CH-CH group of donors"/>
    <property type="evidence" value="ECO:0007669"/>
    <property type="project" value="UniProtKB-ARBA"/>
</dbReference>
<dbReference type="Gene3D" id="3.90.700.10">
    <property type="entry name" value="Succinate dehydrogenase/fumarate reductase flavoprotein, catalytic domain"/>
    <property type="match status" value="1"/>
</dbReference>
<dbReference type="GO" id="GO:0008202">
    <property type="term" value="P:steroid metabolic process"/>
    <property type="evidence" value="ECO:0007669"/>
    <property type="project" value="UniProtKB-ARBA"/>
</dbReference>
<evidence type="ECO:0000313" key="7">
    <source>
        <dbReference type="EMBL" id="RDB55124.1"/>
    </source>
</evidence>
<comment type="cofactor">
    <cofactor evidence="1">
        <name>FAD</name>
        <dbReference type="ChEBI" id="CHEBI:57692"/>
    </cofactor>
</comment>
<dbReference type="Gene3D" id="3.50.50.60">
    <property type="entry name" value="FAD/NAD(P)-binding domain"/>
    <property type="match status" value="1"/>
</dbReference>
<dbReference type="PROSITE" id="PS51318">
    <property type="entry name" value="TAT"/>
    <property type="match status" value="1"/>
</dbReference>
<keyword evidence="3" id="KW-0274">FAD</keyword>
<dbReference type="RefSeq" id="WP_114616331.1">
    <property type="nucleotide sequence ID" value="NZ_DBFAES010000018.1"/>
</dbReference>
<dbReference type="InterPro" id="IPR050315">
    <property type="entry name" value="FAD-oxidoreductase_2"/>
</dbReference>
<dbReference type="SUPFAM" id="SSF51905">
    <property type="entry name" value="FAD/NAD(P)-binding domain"/>
    <property type="match status" value="1"/>
</dbReference>
<comment type="caution">
    <text evidence="7">The sequence shown here is derived from an EMBL/GenBank/DDBJ whole genome shotgun (WGS) entry which is preliminary data.</text>
</comment>
<evidence type="ECO:0000259" key="6">
    <source>
        <dbReference type="Pfam" id="PF00890"/>
    </source>
</evidence>
<dbReference type="PROSITE" id="PS51257">
    <property type="entry name" value="PROKAR_LIPOPROTEIN"/>
    <property type="match status" value="1"/>
</dbReference>
<sequence>MSNVSRRNFFKGAGAAALVAAAAGSLSGCGNGYESNEPVKNDTTQRPSGPSWLGEAPQIDETEITETLDYEVVVVGLRTGGLPALMSAAENGARVLGIEQMSKIAEPREDLGAVNSRYQLESFSEFPQFEIDKMEIMEDIVRYANGFVNYDLIKLWVDESGDMINWLSDIIERDGKFKMWFEGSVGTEGQGARDKAWATGHSPQKLVDDKEITFGGTMRDYAIENGAEIRYDTMLVKCEQDESGRVTGVICRDGNDLHYIRVNASKGVILATGGYVANTEMVEARQAWNNRLKINIPVGGSCTGDGIKAAMWCGATIDPLGCAVTFNRACCKPDEVAGSDLVGKWFWFGEQPFLKVNLQGKRFCNESGPYDYMLHSAFMQPYHTYVDIWDSDYVTQVKQINEVGCCRLYPFDNGAPSNMDISAMQSKFDQLEEAGYVQKADTMEELAAKLNLPVEATVATWERYNKFAEQGKDEDYNKEPYRLTSLTHPPYYGVRTGAWFLATIDGCPINTDMHPVNEAGEQIDGLYLVGNDSGGFFSVSYPNLMTGLAAGRTMTFGRRAGMLAATGQA</sequence>
<organism evidence="7 8">
    <name type="scientific">Slackia isoflavoniconvertens</name>
    <dbReference type="NCBI Taxonomy" id="572010"/>
    <lineage>
        <taxon>Bacteria</taxon>
        <taxon>Bacillati</taxon>
        <taxon>Actinomycetota</taxon>
        <taxon>Coriobacteriia</taxon>
        <taxon>Eggerthellales</taxon>
        <taxon>Eggerthellaceae</taxon>
        <taxon>Slackia</taxon>
    </lineage>
</organism>
<dbReference type="PANTHER" id="PTHR43400">
    <property type="entry name" value="FUMARATE REDUCTASE"/>
    <property type="match status" value="1"/>
</dbReference>
<evidence type="ECO:0000256" key="5">
    <source>
        <dbReference type="SAM" id="MobiDB-lite"/>
    </source>
</evidence>
<keyword evidence="4" id="KW-0560">Oxidoreductase</keyword>
<dbReference type="SUPFAM" id="SSF56425">
    <property type="entry name" value="Succinate dehydrogenase/fumarate reductase flavoprotein, catalytic domain"/>
    <property type="match status" value="1"/>
</dbReference>
<keyword evidence="2" id="KW-0285">Flavoprotein</keyword>
<dbReference type="PANTHER" id="PTHR43400:SF10">
    <property type="entry name" value="3-OXOSTEROID 1-DEHYDROGENASE"/>
    <property type="match status" value="1"/>
</dbReference>
<feature type="domain" description="FAD-dependent oxidoreductase 2 FAD-binding" evidence="6">
    <location>
        <begin position="72"/>
        <end position="536"/>
    </location>
</feature>